<gene>
    <name evidence="18" type="ORF">RUM43_000502</name>
</gene>
<evidence type="ECO:0000259" key="17">
    <source>
        <dbReference type="Pfam" id="PF17900"/>
    </source>
</evidence>
<dbReference type="InterPro" id="IPR042097">
    <property type="entry name" value="Aminopeptidase_N-like_N_sf"/>
</dbReference>
<evidence type="ECO:0000256" key="1">
    <source>
        <dbReference type="ARBA" id="ARBA00004609"/>
    </source>
</evidence>
<evidence type="ECO:0000256" key="3">
    <source>
        <dbReference type="ARBA" id="ARBA00022622"/>
    </source>
</evidence>
<evidence type="ECO:0000256" key="4">
    <source>
        <dbReference type="ARBA" id="ARBA00022670"/>
    </source>
</evidence>
<evidence type="ECO:0000256" key="10">
    <source>
        <dbReference type="PIRSR" id="PIRSR634016-1"/>
    </source>
</evidence>
<dbReference type="SUPFAM" id="SSF55486">
    <property type="entry name" value="Metalloproteases ('zincins'), catalytic domain"/>
    <property type="match status" value="1"/>
</dbReference>
<dbReference type="PANTHER" id="PTHR11533:SF294">
    <property type="entry name" value="THYROTROPIN-RELEASING HORMONE-DEGRADING ECTOENZYME"/>
    <property type="match status" value="1"/>
</dbReference>
<dbReference type="GO" id="GO:0098552">
    <property type="term" value="C:side of membrane"/>
    <property type="evidence" value="ECO:0007669"/>
    <property type="project" value="UniProtKB-KW"/>
</dbReference>
<dbReference type="GO" id="GO:0006508">
    <property type="term" value="P:proteolysis"/>
    <property type="evidence" value="ECO:0007669"/>
    <property type="project" value="UniProtKB-KW"/>
</dbReference>
<evidence type="ECO:0000256" key="14">
    <source>
        <dbReference type="SAM" id="SignalP"/>
    </source>
</evidence>
<dbReference type="Gene3D" id="2.60.40.1910">
    <property type="match status" value="1"/>
</dbReference>
<evidence type="ECO:0000256" key="8">
    <source>
        <dbReference type="ARBA" id="ARBA00023049"/>
    </source>
</evidence>
<keyword evidence="13" id="KW-0031">Aminopeptidase</keyword>
<protein>
    <recommendedName>
        <fullName evidence="13">Aminopeptidase</fullName>
        <ecNumber evidence="13">3.4.11.-</ecNumber>
    </recommendedName>
</protein>
<dbReference type="PRINTS" id="PR00756">
    <property type="entry name" value="ALADIPTASE"/>
</dbReference>
<keyword evidence="9" id="KW-0449">Lipoprotein</keyword>
<dbReference type="Pfam" id="PF17900">
    <property type="entry name" value="Peptidase_M1_N"/>
    <property type="match status" value="1"/>
</dbReference>
<reference evidence="18 19" key="1">
    <citation type="submission" date="2023-10" db="EMBL/GenBank/DDBJ databases">
        <title>Genomes of two closely related lineages of the louse Polyplax serrata with different host specificities.</title>
        <authorList>
            <person name="Martinu J."/>
            <person name="Tarabai H."/>
            <person name="Stefka J."/>
            <person name="Hypsa V."/>
        </authorList>
    </citation>
    <scope>NUCLEOTIDE SEQUENCE [LARGE SCALE GENOMIC DNA]</scope>
    <source>
        <strain evidence="18">HR10_N</strain>
    </source>
</reference>
<sequence>MRTRMSYILFCLFLLCPAFVLTDNSLSTYVPVLPKNYEIFIDTEERHFKDSNKTLKYKGRVNIEFEFGHGIPDEDEFHFSLNVVPDTEIAAVKMVELDGTAKGRDIYTTHTKSDKFLNITCDRSEISQTRSLFRVEVLFKNILRNDMTGFYRSSYITPTGEKRWLLTTHFEPIHARNAFPCFDLPNLKAYFTVTISFPSSLHNYYALCNTLPKETVSKDGKQKIVSCSKSRLVMPTYLVAFTISDFSRTKTVTFESDYPVHTVVDIVTHGRKAMIDNNEGQLSVDAAKEAVISLGNYTQRGYAFEKIDMVGIPDFGAGAMENWGLITYREKILFHNEQKASVSLKQGTVLTVVHELVHQWFGNLVTLAHWNYIWLNEAFANYLSYVIADTVRKPNTADWNYLGQMLVNEIHLQAFEVDGLTSAKPLTQDIKDENLYTSAFDDIPYAKGSSILRMWDLSLPDDTFRQSLVKYIKKRSEQSVQPYDLFEAFNQVAGMQKHVFQGWTENPGYPVVDVKKSASGEYILTQSRFFFEKIKTPQAEIIYPVPVTYTVPDSKNPFNPKPLTWLQDATYKLNLSGEWFIINNLQAGYYRVNYEKNNWLALAKALNKKDHSKIHENNRAQIINDVFSLARSVYKNYVDYDTALSVAQYLTKEKSYIVWRTALDAFDFLYSKLSHDAAQLQAFKKFAMKLLTPHYVPLRDIRGSHLDRLMGRQISRWACRLGHKPCIDEAMELYTNASYFPEVEDVILCTVTSSNSSIWNEILQKYKTELDSSRKLMYLTAMGCTTDRSKIDEYLATTLKGGSDIRKQDCFSALASVYRGNSENVEIAMQFIENNFMQISQQYGGINDLGKAITDIATKLHQGSDVQRMEALVKKIKESSLAVPPDNLHSSVSIVKSNVEWIQEKAKTINFTPTMDYDKNEIMNVAK</sequence>
<keyword evidence="14" id="KW-0732">Signal</keyword>
<evidence type="ECO:0000256" key="6">
    <source>
        <dbReference type="ARBA" id="ARBA00022801"/>
    </source>
</evidence>
<evidence type="ECO:0000313" key="18">
    <source>
        <dbReference type="EMBL" id="KAK6644235.1"/>
    </source>
</evidence>
<dbReference type="Proteomes" id="UP001372834">
    <property type="component" value="Unassembled WGS sequence"/>
</dbReference>
<dbReference type="AlphaFoldDB" id="A0AAN8SCL6"/>
<name>A0AAN8SCL6_POLSC</name>
<feature type="site" description="Transition state stabilizer" evidence="12">
    <location>
        <position position="445"/>
    </location>
</feature>
<feature type="signal peptide" evidence="14">
    <location>
        <begin position="1"/>
        <end position="22"/>
    </location>
</feature>
<evidence type="ECO:0000256" key="9">
    <source>
        <dbReference type="ARBA" id="ARBA00023288"/>
    </source>
</evidence>
<evidence type="ECO:0000256" key="5">
    <source>
        <dbReference type="ARBA" id="ARBA00022723"/>
    </source>
</evidence>
<keyword evidence="6 13" id="KW-0378">Hydrolase</keyword>
<comment type="cofactor">
    <cofactor evidence="11 13">
        <name>Zn(2+)</name>
        <dbReference type="ChEBI" id="CHEBI:29105"/>
    </cofactor>
    <text evidence="11 13">Binds 1 zinc ion per subunit.</text>
</comment>
<keyword evidence="5 11" id="KW-0479">Metal-binding</keyword>
<dbReference type="SUPFAM" id="SSF63737">
    <property type="entry name" value="Leukotriene A4 hydrolase N-terminal domain"/>
    <property type="match status" value="1"/>
</dbReference>
<keyword evidence="7 11" id="KW-0862">Zinc</keyword>
<feature type="active site" description="Proton acceptor" evidence="10">
    <location>
        <position position="355"/>
    </location>
</feature>
<comment type="caution">
    <text evidence="18">The sequence shown here is derived from an EMBL/GenBank/DDBJ whole genome shotgun (WGS) entry which is preliminary data.</text>
</comment>
<dbReference type="InterPro" id="IPR034016">
    <property type="entry name" value="M1_APN-typ"/>
</dbReference>
<feature type="domain" description="ERAP1-like C-terminal" evidence="16">
    <location>
        <begin position="579"/>
        <end position="877"/>
    </location>
</feature>
<comment type="subcellular location">
    <subcellularLocation>
        <location evidence="1">Cell membrane</location>
        <topology evidence="1">Lipid-anchor</topology>
        <topology evidence="1">GPI-anchor</topology>
    </subcellularLocation>
</comment>
<feature type="binding site" evidence="11">
    <location>
        <position position="358"/>
    </location>
    <ligand>
        <name>Zn(2+)</name>
        <dbReference type="ChEBI" id="CHEBI:29105"/>
        <note>catalytic</note>
    </ligand>
</feature>
<evidence type="ECO:0000256" key="11">
    <source>
        <dbReference type="PIRSR" id="PIRSR634016-3"/>
    </source>
</evidence>
<dbReference type="GO" id="GO:0070006">
    <property type="term" value="F:metalloaminopeptidase activity"/>
    <property type="evidence" value="ECO:0007669"/>
    <property type="project" value="TreeGrafter"/>
</dbReference>
<dbReference type="InterPro" id="IPR050344">
    <property type="entry name" value="Peptidase_M1_aminopeptidases"/>
</dbReference>
<keyword evidence="3" id="KW-0472">Membrane</keyword>
<proteinExistence type="inferred from homology"/>
<dbReference type="GO" id="GO:0005615">
    <property type="term" value="C:extracellular space"/>
    <property type="evidence" value="ECO:0007669"/>
    <property type="project" value="TreeGrafter"/>
</dbReference>
<dbReference type="InterPro" id="IPR045357">
    <property type="entry name" value="Aminopeptidase_N-like_N"/>
</dbReference>
<dbReference type="Pfam" id="PF01433">
    <property type="entry name" value="Peptidase_M1"/>
    <property type="match status" value="1"/>
</dbReference>
<keyword evidence="3" id="KW-0325">Glycoprotein</keyword>
<dbReference type="EMBL" id="JAWJWE010000001">
    <property type="protein sequence ID" value="KAK6644235.1"/>
    <property type="molecule type" value="Genomic_DNA"/>
</dbReference>
<evidence type="ECO:0000313" key="19">
    <source>
        <dbReference type="Proteomes" id="UP001372834"/>
    </source>
</evidence>
<dbReference type="EC" id="3.4.11.-" evidence="13"/>
<dbReference type="GO" id="GO:0005737">
    <property type="term" value="C:cytoplasm"/>
    <property type="evidence" value="ECO:0007669"/>
    <property type="project" value="TreeGrafter"/>
</dbReference>
<dbReference type="GO" id="GO:0042277">
    <property type="term" value="F:peptide binding"/>
    <property type="evidence" value="ECO:0007669"/>
    <property type="project" value="TreeGrafter"/>
</dbReference>
<feature type="binding site" evidence="11">
    <location>
        <position position="354"/>
    </location>
    <ligand>
        <name>Zn(2+)</name>
        <dbReference type="ChEBI" id="CHEBI:29105"/>
        <note>catalytic</note>
    </ligand>
</feature>
<evidence type="ECO:0000256" key="7">
    <source>
        <dbReference type="ARBA" id="ARBA00022833"/>
    </source>
</evidence>
<evidence type="ECO:0000256" key="12">
    <source>
        <dbReference type="PIRSR" id="PIRSR634016-4"/>
    </source>
</evidence>
<organism evidence="18 19">
    <name type="scientific">Polyplax serrata</name>
    <name type="common">Common mouse louse</name>
    <dbReference type="NCBI Taxonomy" id="468196"/>
    <lineage>
        <taxon>Eukaryota</taxon>
        <taxon>Metazoa</taxon>
        <taxon>Ecdysozoa</taxon>
        <taxon>Arthropoda</taxon>
        <taxon>Hexapoda</taxon>
        <taxon>Insecta</taxon>
        <taxon>Pterygota</taxon>
        <taxon>Neoptera</taxon>
        <taxon>Paraneoptera</taxon>
        <taxon>Psocodea</taxon>
        <taxon>Troctomorpha</taxon>
        <taxon>Phthiraptera</taxon>
        <taxon>Anoplura</taxon>
        <taxon>Polyplacidae</taxon>
        <taxon>Polyplax</taxon>
    </lineage>
</organism>
<dbReference type="InterPro" id="IPR024571">
    <property type="entry name" value="ERAP1-like_C_dom"/>
</dbReference>
<evidence type="ECO:0000256" key="13">
    <source>
        <dbReference type="RuleBase" id="RU364040"/>
    </source>
</evidence>
<dbReference type="CDD" id="cd09601">
    <property type="entry name" value="M1_APN-Q_like"/>
    <property type="match status" value="1"/>
</dbReference>
<dbReference type="Pfam" id="PF11838">
    <property type="entry name" value="ERAP1_C"/>
    <property type="match status" value="1"/>
</dbReference>
<dbReference type="Gene3D" id="1.10.390.10">
    <property type="entry name" value="Neutral Protease Domain 2"/>
    <property type="match status" value="1"/>
</dbReference>
<evidence type="ECO:0000259" key="16">
    <source>
        <dbReference type="Pfam" id="PF11838"/>
    </source>
</evidence>
<dbReference type="PANTHER" id="PTHR11533">
    <property type="entry name" value="PROTEASE M1 ZINC METALLOPROTEASE"/>
    <property type="match status" value="1"/>
</dbReference>
<dbReference type="Gene3D" id="2.60.40.1730">
    <property type="entry name" value="tricorn interacting facor f3 domain"/>
    <property type="match status" value="1"/>
</dbReference>
<feature type="chain" id="PRO_5042923088" description="Aminopeptidase" evidence="14">
    <location>
        <begin position="23"/>
        <end position="927"/>
    </location>
</feature>
<keyword evidence="8 13" id="KW-0482">Metalloprotease</keyword>
<dbReference type="Gene3D" id="1.25.50.20">
    <property type="match status" value="1"/>
</dbReference>
<dbReference type="InterPro" id="IPR014782">
    <property type="entry name" value="Peptidase_M1_dom"/>
</dbReference>
<dbReference type="InterPro" id="IPR001930">
    <property type="entry name" value="Peptidase_M1"/>
</dbReference>
<dbReference type="InterPro" id="IPR027268">
    <property type="entry name" value="Peptidase_M4/M1_CTD_sf"/>
</dbReference>
<accession>A0AAN8SCL6</accession>
<dbReference type="GO" id="GO:0008270">
    <property type="term" value="F:zinc ion binding"/>
    <property type="evidence" value="ECO:0007669"/>
    <property type="project" value="UniProtKB-UniRule"/>
</dbReference>
<comment type="similarity">
    <text evidence="2 13">Belongs to the peptidase M1 family.</text>
</comment>
<feature type="binding site" evidence="11">
    <location>
        <position position="377"/>
    </location>
    <ligand>
        <name>Zn(2+)</name>
        <dbReference type="ChEBI" id="CHEBI:29105"/>
        <note>catalytic</note>
    </ligand>
</feature>
<evidence type="ECO:0000256" key="2">
    <source>
        <dbReference type="ARBA" id="ARBA00010136"/>
    </source>
</evidence>
<feature type="domain" description="Peptidase M1 membrane alanine aminopeptidase" evidence="15">
    <location>
        <begin position="284"/>
        <end position="494"/>
    </location>
</feature>
<dbReference type="GO" id="GO:0005886">
    <property type="term" value="C:plasma membrane"/>
    <property type="evidence" value="ECO:0007669"/>
    <property type="project" value="UniProtKB-SubCell"/>
</dbReference>
<evidence type="ECO:0000259" key="15">
    <source>
        <dbReference type="Pfam" id="PF01433"/>
    </source>
</evidence>
<keyword evidence="4 13" id="KW-0645">Protease</keyword>
<dbReference type="GO" id="GO:0043171">
    <property type="term" value="P:peptide catabolic process"/>
    <property type="evidence" value="ECO:0007669"/>
    <property type="project" value="TreeGrafter"/>
</dbReference>
<keyword evidence="3" id="KW-0336">GPI-anchor</keyword>
<feature type="domain" description="Aminopeptidase N-like N-terminal" evidence="17">
    <location>
        <begin position="34"/>
        <end position="238"/>
    </location>
</feature>